<name>A0A3Q8IFU1_LEIDO</name>
<keyword evidence="3" id="KW-1185">Reference proteome</keyword>
<dbReference type="VEuPathDB" id="TriTrypDB:LDHU3_30.2420"/>
<evidence type="ECO:0000256" key="1">
    <source>
        <dbReference type="SAM" id="MobiDB-lite"/>
    </source>
</evidence>
<feature type="region of interest" description="Disordered" evidence="1">
    <location>
        <begin position="1"/>
        <end position="34"/>
    </location>
</feature>
<evidence type="ECO:0000313" key="3">
    <source>
        <dbReference type="Proteomes" id="UP000274082"/>
    </source>
</evidence>
<evidence type="ECO:0008006" key="4">
    <source>
        <dbReference type="Google" id="ProtNLM"/>
    </source>
</evidence>
<gene>
    <name evidence="2" type="ORF">LdCL_300022700</name>
</gene>
<proteinExistence type="predicted"/>
<accession>A0A3Q8IFU1</accession>
<evidence type="ECO:0000313" key="2">
    <source>
        <dbReference type="EMBL" id="AYU80972.1"/>
    </source>
</evidence>
<dbReference type="AlphaFoldDB" id="A0A3Q8IFU1"/>
<dbReference type="EMBL" id="CP029529">
    <property type="protein sequence ID" value="AYU80972.1"/>
    <property type="molecule type" value="Genomic_DNA"/>
</dbReference>
<dbReference type="Proteomes" id="UP000274082">
    <property type="component" value="Chromosome 30"/>
</dbReference>
<organism evidence="2 3">
    <name type="scientific">Leishmania donovani</name>
    <dbReference type="NCBI Taxonomy" id="5661"/>
    <lineage>
        <taxon>Eukaryota</taxon>
        <taxon>Discoba</taxon>
        <taxon>Euglenozoa</taxon>
        <taxon>Kinetoplastea</taxon>
        <taxon>Metakinetoplastina</taxon>
        <taxon>Trypanosomatida</taxon>
        <taxon>Trypanosomatidae</taxon>
        <taxon>Leishmaniinae</taxon>
        <taxon>Leishmania</taxon>
    </lineage>
</organism>
<dbReference type="OrthoDB" id="270585at2759"/>
<feature type="compositionally biased region" description="Basic and acidic residues" evidence="1">
    <location>
        <begin position="19"/>
        <end position="33"/>
    </location>
</feature>
<dbReference type="VEuPathDB" id="TriTrypDB:LdBPK_301740.1"/>
<reference evidence="2 3" key="1">
    <citation type="journal article" date="2018" name="Sci. Rep.">
        <title>A complete Leishmania donovani reference genome identifies novel genetic variations associated with virulence.</title>
        <authorList>
            <person name="Lypaczewski P."/>
            <person name="Hoshizaki J."/>
            <person name="Zhang W.-W."/>
            <person name="McCall L.-I."/>
            <person name="Torcivia-Rodriguez J."/>
            <person name="Simonyan V."/>
            <person name="Kaur A."/>
            <person name="Dewar K."/>
            <person name="Matlashewski G."/>
        </authorList>
    </citation>
    <scope>NUCLEOTIDE SEQUENCE [LARGE SCALE GENOMIC DNA]</scope>
    <source>
        <strain evidence="2 3">LdCL</strain>
    </source>
</reference>
<sequence>MNFAKGATPRKSLNSKRRNGAEKTTDVPKDAVKHSRTRVLHVSVTDDTQIVSIPRDQEDPFDVWAVYSHVVYATKKEQRFLKRSLQSRIHESIVQCSNLFPLTGNDQEGKQSTPTGNSSRRMNASFVSTLQAQGYGKSIAACAMCVLSVWPSLPVKNRPPLSTKVQRSFEALQAGTHLYVFNEKPNSPLLCDTALRLLHSIDRDEVSVTIFNATERTVIDGYIPLSFVVSLSFGLEPVERARHLNKTGTIKCSNGHQTTEETSKRAFTLHCSAPELFYVTFIAATQEDFNKWTCVIDYFVLLNSCYRAYLQSR</sequence>
<protein>
    <recommendedName>
        <fullName evidence="4">PH domain-containing protein</fullName>
    </recommendedName>
</protein>
<dbReference type="VEuPathDB" id="TriTrypDB:LdCL_300022700"/>